<dbReference type="RefSeq" id="WP_003334701.1">
    <property type="nucleotide sequence ID" value="NZ_CP007806.1"/>
</dbReference>
<dbReference type="HOGENOM" id="CLU_1458664_0_0_9"/>
<name>A0A075RGF5_BRELA</name>
<organism evidence="1 2">
    <name type="scientific">Brevibacillus laterosporus LMG 15441</name>
    <dbReference type="NCBI Taxonomy" id="1042163"/>
    <lineage>
        <taxon>Bacteria</taxon>
        <taxon>Bacillati</taxon>
        <taxon>Bacillota</taxon>
        <taxon>Bacilli</taxon>
        <taxon>Bacillales</taxon>
        <taxon>Paenibacillaceae</taxon>
        <taxon>Brevibacillus</taxon>
    </lineage>
</organism>
<evidence type="ECO:0000313" key="2">
    <source>
        <dbReference type="Proteomes" id="UP000005850"/>
    </source>
</evidence>
<gene>
    <name evidence="1" type="ORF">BRLA_c040330</name>
</gene>
<dbReference type="EMBL" id="CP007806">
    <property type="protein sequence ID" value="AIG28310.1"/>
    <property type="molecule type" value="Genomic_DNA"/>
</dbReference>
<dbReference type="STRING" id="1042163.BRLA_c040330"/>
<evidence type="ECO:0000313" key="1">
    <source>
        <dbReference type="EMBL" id="AIG28310.1"/>
    </source>
</evidence>
<sequence>MECQTKNNPLHAANSQKCDCDIQALEKILLDISTVTKETQRLAKQTMLNSERINDHDNEASLAIKESVKQLLDKSAVIWHECKEAVNKIYLDIQTYSTLVEPMEPKKNEARNLFLQHGVTTTIIYEMLQQAHREIEEIFLAVQNITTKTNFLLKIIEISQLAAKHTSKKRELIGAEGLRLNDYIK</sequence>
<proteinExistence type="predicted"/>
<dbReference type="Proteomes" id="UP000005850">
    <property type="component" value="Chromosome"/>
</dbReference>
<protein>
    <submittedName>
        <fullName evidence="1">Uncharacterized protein</fullName>
    </submittedName>
</protein>
<reference evidence="1 2" key="1">
    <citation type="journal article" date="2011" name="J. Bacteriol.">
        <title>Genome sequence of Brevibacillus laterosporus LMG 15441, a pathogen of invertebrates.</title>
        <authorList>
            <person name="Djukic M."/>
            <person name="Poehlein A."/>
            <person name="Thurmer A."/>
            <person name="Daniel R."/>
        </authorList>
    </citation>
    <scope>NUCLEOTIDE SEQUENCE [LARGE SCALE GENOMIC DNA]</scope>
    <source>
        <strain evidence="1 2">LMG 15441</strain>
    </source>
</reference>
<dbReference type="KEGG" id="blr:BRLA_c040330"/>
<accession>A0A075RGF5</accession>
<keyword evidence="2" id="KW-1185">Reference proteome</keyword>
<dbReference type="AlphaFoldDB" id="A0A075RGF5"/>